<dbReference type="Gene3D" id="4.10.60.10">
    <property type="entry name" value="Zinc finger, CCHC-type"/>
    <property type="match status" value="1"/>
</dbReference>
<protein>
    <recommendedName>
        <fullName evidence="2">CCHC-type domain-containing protein</fullName>
    </recommendedName>
</protein>
<dbReference type="SMART" id="SM00343">
    <property type="entry name" value="ZnF_C2HC"/>
    <property type="match status" value="2"/>
</dbReference>
<dbReference type="EMBL" id="JACVVK020000018">
    <property type="protein sequence ID" value="KAK7503873.1"/>
    <property type="molecule type" value="Genomic_DNA"/>
</dbReference>
<dbReference type="Pfam" id="PF14223">
    <property type="entry name" value="Retrotran_gag_2"/>
    <property type="match status" value="1"/>
</dbReference>
<accession>A0ABD0LWT6</accession>
<proteinExistence type="predicted"/>
<dbReference type="Proteomes" id="UP001519460">
    <property type="component" value="Unassembled WGS sequence"/>
</dbReference>
<organism evidence="3 4">
    <name type="scientific">Batillaria attramentaria</name>
    <dbReference type="NCBI Taxonomy" id="370345"/>
    <lineage>
        <taxon>Eukaryota</taxon>
        <taxon>Metazoa</taxon>
        <taxon>Spiralia</taxon>
        <taxon>Lophotrochozoa</taxon>
        <taxon>Mollusca</taxon>
        <taxon>Gastropoda</taxon>
        <taxon>Caenogastropoda</taxon>
        <taxon>Sorbeoconcha</taxon>
        <taxon>Cerithioidea</taxon>
        <taxon>Batillariidae</taxon>
        <taxon>Batillaria</taxon>
    </lineage>
</organism>
<dbReference type="GO" id="GO:0008270">
    <property type="term" value="F:zinc ion binding"/>
    <property type="evidence" value="ECO:0007669"/>
    <property type="project" value="UniProtKB-KW"/>
</dbReference>
<gene>
    <name evidence="3" type="ORF">BaRGS_00004996</name>
</gene>
<dbReference type="PANTHER" id="PTHR47481:SF14">
    <property type="entry name" value="RETROTRANSPOSON COPIA-LIKE N-TERMINAL DOMAIN-CONTAINING PROTEIN"/>
    <property type="match status" value="1"/>
</dbReference>
<evidence type="ECO:0000313" key="4">
    <source>
        <dbReference type="Proteomes" id="UP001519460"/>
    </source>
</evidence>
<dbReference type="Pfam" id="PF00098">
    <property type="entry name" value="zf-CCHC"/>
    <property type="match status" value="1"/>
</dbReference>
<dbReference type="SUPFAM" id="SSF57756">
    <property type="entry name" value="Retrovirus zinc finger-like domains"/>
    <property type="match status" value="1"/>
</dbReference>
<dbReference type="InterPro" id="IPR001878">
    <property type="entry name" value="Znf_CCHC"/>
</dbReference>
<dbReference type="AlphaFoldDB" id="A0ABD0LWT6"/>
<comment type="caution">
    <text evidence="3">The sequence shown here is derived from an EMBL/GenBank/DDBJ whole genome shotgun (WGS) entry which is preliminary data.</text>
</comment>
<keyword evidence="1" id="KW-0863">Zinc-finger</keyword>
<dbReference type="Pfam" id="PF22936">
    <property type="entry name" value="Pol_BBD"/>
    <property type="match status" value="1"/>
</dbReference>
<evidence type="ECO:0000313" key="3">
    <source>
        <dbReference type="EMBL" id="KAK7503873.1"/>
    </source>
</evidence>
<keyword evidence="1" id="KW-0479">Metal-binding</keyword>
<dbReference type="InterPro" id="IPR036875">
    <property type="entry name" value="Znf_CCHC_sf"/>
</dbReference>
<name>A0ABD0LWT6_9CAEN</name>
<dbReference type="InterPro" id="IPR054722">
    <property type="entry name" value="PolX-like_BBD"/>
</dbReference>
<dbReference type="PANTHER" id="PTHR47481">
    <property type="match status" value="1"/>
</dbReference>
<evidence type="ECO:0000259" key="2">
    <source>
        <dbReference type="PROSITE" id="PS50158"/>
    </source>
</evidence>
<feature type="domain" description="CCHC-type" evidence="2">
    <location>
        <begin position="225"/>
        <end position="238"/>
    </location>
</feature>
<sequence length="443" mass="49675">MAVHSTSSTGYGPSRRVSSFSTRLIFDGEETHYEQWEIKFLGYMKLQKLKNVILTPNEVEVDADKNEEAFAELIQFLDDKSLALVMRDACDDGRRALQILRQYYAGSGTPRVISLYTELTSLVKKSAETITEYIIRAETAAVALRNAGETVTDSLLIAMALKGLPDSYQSFVAVMIQNEKKQTFAEFKAALRSFEETERSRATTAMSDDAILKSAGTTSRREITCYNCGKQGHMARNCSAKSTSTKMWCNLCKKNNHTDKTCRKQKRQKADTCKVNEATDFAQSETEHFAFKANVSTREELKAELLLVDCGATTHILNDVSKFDRFDESFKPDKHYIELANGERCTNVAMKRGDATMQFIDTEGRYAEITLKNALYVPSYPQSIFSVQAATERGASVAFSPESAELECQGTKFEIEKHGRLYYLNALSPCNDSTTDDAVNYIL</sequence>
<dbReference type="PROSITE" id="PS50158">
    <property type="entry name" value="ZF_CCHC"/>
    <property type="match status" value="1"/>
</dbReference>
<keyword evidence="1" id="KW-0862">Zinc</keyword>
<evidence type="ECO:0000256" key="1">
    <source>
        <dbReference type="PROSITE-ProRule" id="PRU00047"/>
    </source>
</evidence>
<keyword evidence="4" id="KW-1185">Reference proteome</keyword>
<reference evidence="3 4" key="1">
    <citation type="journal article" date="2023" name="Sci. Data">
        <title>Genome assembly of the Korean intertidal mud-creeper Batillaria attramentaria.</title>
        <authorList>
            <person name="Patra A.K."/>
            <person name="Ho P.T."/>
            <person name="Jun S."/>
            <person name="Lee S.J."/>
            <person name="Kim Y."/>
            <person name="Won Y.J."/>
        </authorList>
    </citation>
    <scope>NUCLEOTIDE SEQUENCE [LARGE SCALE GENOMIC DNA]</scope>
    <source>
        <strain evidence="3">Wonlab-2016</strain>
    </source>
</reference>